<organism evidence="1 2">
    <name type="scientific">Lutibacter aestuarii</name>
    <dbReference type="NCBI Taxonomy" id="861111"/>
    <lineage>
        <taxon>Bacteria</taxon>
        <taxon>Pseudomonadati</taxon>
        <taxon>Bacteroidota</taxon>
        <taxon>Flavobacteriia</taxon>
        <taxon>Flavobacteriales</taxon>
        <taxon>Flavobacteriaceae</taxon>
        <taxon>Lutibacter</taxon>
    </lineage>
</organism>
<dbReference type="PANTHER" id="PTHR10188">
    <property type="entry name" value="L-ASPARAGINASE"/>
    <property type="match status" value="1"/>
</dbReference>
<dbReference type="RefSeq" id="WP_386781472.1">
    <property type="nucleotide sequence ID" value="NZ_JBHTIC010000005.1"/>
</dbReference>
<dbReference type="Proteomes" id="UP001597032">
    <property type="component" value="Unassembled WGS sequence"/>
</dbReference>
<dbReference type="PROSITE" id="PS51257">
    <property type="entry name" value="PROKAR_LIPOPROTEIN"/>
    <property type="match status" value="1"/>
</dbReference>
<evidence type="ECO:0000313" key="1">
    <source>
        <dbReference type="EMBL" id="MFD0761129.1"/>
    </source>
</evidence>
<dbReference type="EMBL" id="JBHTIC010000005">
    <property type="protein sequence ID" value="MFD0761129.1"/>
    <property type="molecule type" value="Genomic_DNA"/>
</dbReference>
<reference evidence="2" key="1">
    <citation type="journal article" date="2019" name="Int. J. Syst. Evol. Microbiol.">
        <title>The Global Catalogue of Microorganisms (GCM) 10K type strain sequencing project: providing services to taxonomists for standard genome sequencing and annotation.</title>
        <authorList>
            <consortium name="The Broad Institute Genomics Platform"/>
            <consortium name="The Broad Institute Genome Sequencing Center for Infectious Disease"/>
            <person name="Wu L."/>
            <person name="Ma J."/>
        </authorList>
    </citation>
    <scope>NUCLEOTIDE SEQUENCE [LARGE SCALE GENOMIC DNA]</scope>
    <source>
        <strain evidence="2">CCUG 60022</strain>
    </source>
</reference>
<dbReference type="CDD" id="cd04513">
    <property type="entry name" value="Glycosylasparaginase"/>
    <property type="match status" value="1"/>
</dbReference>
<dbReference type="InterPro" id="IPR029055">
    <property type="entry name" value="Ntn_hydrolases_N"/>
</dbReference>
<dbReference type="InterPro" id="IPR000246">
    <property type="entry name" value="Peptidase_T2"/>
</dbReference>
<gene>
    <name evidence="1" type="ORF">ACFQZW_03455</name>
</gene>
<dbReference type="Gene3D" id="3.60.20.30">
    <property type="entry name" value="(Glycosyl)asparaginase"/>
    <property type="match status" value="1"/>
</dbReference>
<dbReference type="PANTHER" id="PTHR10188:SF6">
    <property type="entry name" value="N(4)-(BETA-N-ACETYLGLUCOSAMINYL)-L-ASPARAGINASE"/>
    <property type="match status" value="1"/>
</dbReference>
<proteinExistence type="predicted"/>
<keyword evidence="2" id="KW-1185">Reference proteome</keyword>
<dbReference type="InterPro" id="IPR006311">
    <property type="entry name" value="TAT_signal"/>
</dbReference>
<name>A0ABW2Z8B5_9FLAO</name>
<accession>A0ABW2Z8B5</accession>
<dbReference type="PROSITE" id="PS51318">
    <property type="entry name" value="TAT"/>
    <property type="match status" value="1"/>
</dbReference>
<comment type="caution">
    <text evidence="1">The sequence shown here is derived from an EMBL/GenBank/DDBJ whole genome shotgun (WGS) entry which is preliminary data.</text>
</comment>
<dbReference type="Pfam" id="PF01112">
    <property type="entry name" value="Asparaginase_2"/>
    <property type="match status" value="1"/>
</dbReference>
<evidence type="ECO:0000313" key="2">
    <source>
        <dbReference type="Proteomes" id="UP001597032"/>
    </source>
</evidence>
<sequence length="339" mass="37175">MSQRRDFIKKAALGTIGISTVLSCKELTEKEDATAEKVVQKNQKKPVIISTWNHGLPANEETWNSLKNGKSALDAIEAGMKIPEADPKVRSVGYGGYPDREGKVTLDACIMDHQSNCGSVSFLQGIKHPISVAKRVLQNTSHVMLSGQGALQFALSEGFTEENLLTAEAERDWKKWVEESKYKPVINIENHDTISMLVVDNDGNISGACTTSGAAWKMHGRVGDSPIIGAGLFLDNEVGAAAATGLGEAVIRTAGSAMVVELMRQGKSPLEACKEIVERIYDKHKNHRDLEYLQVGFIALNKNGEYAGYSLRSGFNYAVYDEEYGNRMEDAAFKMPWEN</sequence>
<protein>
    <submittedName>
        <fullName evidence="1">Isoaspartyl peptidase/L-asparaginase family protein</fullName>
    </submittedName>
</protein>
<dbReference type="SUPFAM" id="SSF56235">
    <property type="entry name" value="N-terminal nucleophile aminohydrolases (Ntn hydrolases)"/>
    <property type="match status" value="1"/>
</dbReference>